<proteinExistence type="inferred from homology"/>
<dbReference type="Pfam" id="PF00956">
    <property type="entry name" value="NAP"/>
    <property type="match status" value="1"/>
</dbReference>
<name>A0AAV8UYH1_9RHOD</name>
<keyword evidence="5" id="KW-1185">Reference proteome</keyword>
<sequence length="342" mass="38694">MAEKASASLGESSEIAGDVGGAALPDSVDKTEHLSEEGQGPAGEGEKIILDDKHVTERVRPQSREGEMPKMKFVNPFANDGLLDTGRQETSEVEYTPEEQAAIDKLYNLQTEADDINAMMELEEKELVRKYNKKFQTLFDERASCIDSSALSHFWLNVLKKSKLIADNITNRDEEALKYLVDITSDNVAGEGTFTLTFKFSSNPYFENLVLTKVYEMDEEDPDVLTRAIGCPIDWNSGKDLTKRVIRKKIKGPKGPPKYSTKVETCDSFFHLFAPPQMVDDPEEQEIIEDILEADYEIGDRLRSEIIPNAVRWYTGEIQEESEEDEFDDEDDEEEEGYDSDL</sequence>
<dbReference type="InterPro" id="IPR002164">
    <property type="entry name" value="NAP_family"/>
</dbReference>
<dbReference type="InterPro" id="IPR037231">
    <property type="entry name" value="NAP-like_sf"/>
</dbReference>
<dbReference type="AlphaFoldDB" id="A0AAV8UYH1"/>
<comment type="similarity">
    <text evidence="1 2">Belongs to the nucleosome assembly protein (NAP) family.</text>
</comment>
<reference evidence="4 5" key="1">
    <citation type="journal article" date="2023" name="Nat. Commun.">
        <title>Origin of minicircular mitochondrial genomes in red algae.</title>
        <authorList>
            <person name="Lee Y."/>
            <person name="Cho C.H."/>
            <person name="Lee Y.M."/>
            <person name="Park S.I."/>
            <person name="Yang J.H."/>
            <person name="West J.A."/>
            <person name="Bhattacharya D."/>
            <person name="Yoon H.S."/>
        </authorList>
    </citation>
    <scope>NUCLEOTIDE SEQUENCE [LARGE SCALE GENOMIC DNA]</scope>
    <source>
        <strain evidence="4 5">CCMP1338</strain>
        <tissue evidence="4">Whole cell</tissue>
    </source>
</reference>
<dbReference type="SUPFAM" id="SSF143113">
    <property type="entry name" value="NAP-like"/>
    <property type="match status" value="1"/>
</dbReference>
<evidence type="ECO:0000313" key="4">
    <source>
        <dbReference type="EMBL" id="KAJ8907650.1"/>
    </source>
</evidence>
<dbReference type="EMBL" id="JAMWBK010000002">
    <property type="protein sequence ID" value="KAJ8907650.1"/>
    <property type="molecule type" value="Genomic_DNA"/>
</dbReference>
<feature type="compositionally biased region" description="Acidic residues" evidence="3">
    <location>
        <begin position="318"/>
        <end position="342"/>
    </location>
</feature>
<evidence type="ECO:0000256" key="3">
    <source>
        <dbReference type="SAM" id="MobiDB-lite"/>
    </source>
</evidence>
<feature type="compositionally biased region" description="Basic and acidic residues" evidence="3">
    <location>
        <begin position="44"/>
        <end position="65"/>
    </location>
</feature>
<comment type="caution">
    <text evidence="4">The sequence shown here is derived from an EMBL/GenBank/DDBJ whole genome shotgun (WGS) entry which is preliminary data.</text>
</comment>
<feature type="region of interest" description="Disordered" evidence="3">
    <location>
        <begin position="1"/>
        <end position="65"/>
    </location>
</feature>
<dbReference type="Gene3D" id="1.20.5.1500">
    <property type="match status" value="1"/>
</dbReference>
<dbReference type="PANTHER" id="PTHR11875">
    <property type="entry name" value="TESTIS-SPECIFIC Y-ENCODED PROTEIN"/>
    <property type="match status" value="1"/>
</dbReference>
<feature type="compositionally biased region" description="Basic and acidic residues" evidence="3">
    <location>
        <begin position="27"/>
        <end position="36"/>
    </location>
</feature>
<feature type="region of interest" description="Disordered" evidence="3">
    <location>
        <begin position="314"/>
        <end position="342"/>
    </location>
</feature>
<dbReference type="Proteomes" id="UP001157974">
    <property type="component" value="Unassembled WGS sequence"/>
</dbReference>
<dbReference type="GO" id="GO:0005634">
    <property type="term" value="C:nucleus"/>
    <property type="evidence" value="ECO:0007669"/>
    <property type="project" value="InterPro"/>
</dbReference>
<dbReference type="Gene3D" id="3.30.1120.90">
    <property type="entry name" value="Nucleosome assembly protein"/>
    <property type="match status" value="1"/>
</dbReference>
<organism evidence="4 5">
    <name type="scientific">Rhodosorus marinus</name>
    <dbReference type="NCBI Taxonomy" id="101924"/>
    <lineage>
        <taxon>Eukaryota</taxon>
        <taxon>Rhodophyta</taxon>
        <taxon>Stylonematophyceae</taxon>
        <taxon>Stylonematales</taxon>
        <taxon>Stylonemataceae</taxon>
        <taxon>Rhodosorus</taxon>
    </lineage>
</organism>
<evidence type="ECO:0008006" key="6">
    <source>
        <dbReference type="Google" id="ProtNLM"/>
    </source>
</evidence>
<gene>
    <name evidence="4" type="ORF">NDN08_007759</name>
</gene>
<evidence type="ECO:0000256" key="1">
    <source>
        <dbReference type="ARBA" id="ARBA00009947"/>
    </source>
</evidence>
<dbReference type="GO" id="GO:0006334">
    <property type="term" value="P:nucleosome assembly"/>
    <property type="evidence" value="ECO:0007669"/>
    <property type="project" value="InterPro"/>
</dbReference>
<evidence type="ECO:0000313" key="5">
    <source>
        <dbReference type="Proteomes" id="UP001157974"/>
    </source>
</evidence>
<evidence type="ECO:0000256" key="2">
    <source>
        <dbReference type="RuleBase" id="RU003876"/>
    </source>
</evidence>
<protein>
    <recommendedName>
        <fullName evidence="6">Nucleosome assembly protein</fullName>
    </recommendedName>
</protein>
<accession>A0AAV8UYH1</accession>